<dbReference type="Gene3D" id="3.20.20.140">
    <property type="entry name" value="Metal-dependent hydrolases"/>
    <property type="match status" value="1"/>
</dbReference>
<dbReference type="SMART" id="SM00481">
    <property type="entry name" value="POLIIIAc"/>
    <property type="match status" value="1"/>
</dbReference>
<organism evidence="3 4">
    <name type="scientific">Methanosarcina siciliae C2J</name>
    <dbReference type="NCBI Taxonomy" id="1434118"/>
    <lineage>
        <taxon>Archaea</taxon>
        <taxon>Methanobacteriati</taxon>
        <taxon>Methanobacteriota</taxon>
        <taxon>Stenosarchaea group</taxon>
        <taxon>Methanomicrobia</taxon>
        <taxon>Methanosarcinales</taxon>
        <taxon>Methanosarcinaceae</taxon>
        <taxon>Methanosarcina</taxon>
    </lineage>
</organism>
<gene>
    <name evidence="3" type="ORF">MSSAC_0648</name>
</gene>
<dbReference type="PANTHER" id="PTHR42924:SF18">
    <property type="entry name" value="POLYMERASE_HISTIDINOL PHOSPHATASE N-TERMINAL DOMAIN-CONTAINING PROTEIN"/>
    <property type="match status" value="1"/>
</dbReference>
<dbReference type="AlphaFoldDB" id="A0A0E3PKL3"/>
<proteinExistence type="predicted"/>
<dbReference type="EMBL" id="CP009508">
    <property type="protein sequence ID" value="AKB35238.1"/>
    <property type="molecule type" value="Genomic_DNA"/>
</dbReference>
<dbReference type="Proteomes" id="UP000033123">
    <property type="component" value="Chromosome"/>
</dbReference>
<dbReference type="InterPro" id="IPR003141">
    <property type="entry name" value="Pol/His_phosphatase_N"/>
</dbReference>
<evidence type="ECO:0000313" key="4">
    <source>
        <dbReference type="Proteomes" id="UP000033123"/>
    </source>
</evidence>
<dbReference type="HOGENOM" id="CLU_822855_0_0_2"/>
<feature type="domain" description="Polymerase/histidinol phosphatase N-terminal" evidence="2">
    <location>
        <begin position="76"/>
        <end position="142"/>
    </location>
</feature>
<dbReference type="SUPFAM" id="SSF89550">
    <property type="entry name" value="PHP domain-like"/>
    <property type="match status" value="1"/>
</dbReference>
<dbReference type="InterPro" id="IPR016195">
    <property type="entry name" value="Pol/histidinol_Pase-like"/>
</dbReference>
<dbReference type="GO" id="GO:0004534">
    <property type="term" value="F:5'-3' RNA exonuclease activity"/>
    <property type="evidence" value="ECO:0007669"/>
    <property type="project" value="TreeGrafter"/>
</dbReference>
<evidence type="ECO:0000313" key="3">
    <source>
        <dbReference type="EMBL" id="AKB35238.1"/>
    </source>
</evidence>
<protein>
    <recommendedName>
        <fullName evidence="2">Polymerase/histidinol phosphatase N-terminal domain-containing protein</fullName>
    </recommendedName>
</protein>
<dbReference type="KEGG" id="msj:MSSAC_0648"/>
<dbReference type="PANTHER" id="PTHR42924">
    <property type="entry name" value="EXONUCLEASE"/>
    <property type="match status" value="1"/>
</dbReference>
<evidence type="ECO:0000256" key="1">
    <source>
        <dbReference type="SAM" id="MobiDB-lite"/>
    </source>
</evidence>
<evidence type="ECO:0000259" key="2">
    <source>
        <dbReference type="SMART" id="SM00481"/>
    </source>
</evidence>
<dbReference type="InterPro" id="IPR052018">
    <property type="entry name" value="PHP_domain"/>
</dbReference>
<feature type="region of interest" description="Disordered" evidence="1">
    <location>
        <begin position="31"/>
        <end position="54"/>
    </location>
</feature>
<dbReference type="STRING" id="1434118.MSSAC_0648"/>
<dbReference type="GO" id="GO:0035312">
    <property type="term" value="F:5'-3' DNA exonuclease activity"/>
    <property type="evidence" value="ECO:0007669"/>
    <property type="project" value="TreeGrafter"/>
</dbReference>
<name>A0A0E3PKL3_9EURY</name>
<dbReference type="PATRIC" id="fig|1434118.4.peg.827"/>
<sequence>MAYKKDGLHAFKKFPEKLNLKKDYTIRGDIKPNYNNRTKLKSQDSKPMGRRQRNYEEKLISPERAAELMEEGWKRADLHVHTTCSFDVLPAKDLLPESLYEKALGMGLDFVTFTDHDTVDAYDILGWDREQLISGVEMTIYDPKFAGHTLHVNVFELCREDFSELTEISKTEHDLKGFIRYLKRHKLPFIYNHPFWFELRQQPDLSAVPELAKLFPVLEYNMHELRQKNELTIALAEKFGKGIAATTDTHSGGLGKVYTLAKGDSFREYFKNIERGKSYIVPEDLTREMLTEEMNTWIDLIFEKSQRNRDIKRYLTGIKPLDAMVRISRSTLLNYSPRLNRTTMSLLYMISNTGLPASLYIHSKENFAREIEKKIEIKGQK</sequence>
<reference evidence="3 4" key="1">
    <citation type="submission" date="2014-07" db="EMBL/GenBank/DDBJ databases">
        <title>Methanogenic archaea and the global carbon cycle.</title>
        <authorList>
            <person name="Henriksen J.R."/>
            <person name="Luke J."/>
            <person name="Reinhart S."/>
            <person name="Benedict M.N."/>
            <person name="Youngblut N.D."/>
            <person name="Metcalf M.E."/>
            <person name="Whitaker R.J."/>
            <person name="Metcalf W.W."/>
        </authorList>
    </citation>
    <scope>NUCLEOTIDE SEQUENCE [LARGE SCALE GENOMIC DNA]</scope>
    <source>
        <strain evidence="3 4">C2J</strain>
    </source>
</reference>
<accession>A0A0E3PKL3</accession>